<evidence type="ECO:0000313" key="1">
    <source>
        <dbReference type="EMBL" id="KAI3815197.1"/>
    </source>
</evidence>
<dbReference type="Proteomes" id="UP001056120">
    <property type="component" value="Linkage Group LG05"/>
</dbReference>
<proteinExistence type="predicted"/>
<accession>A0ACB9J4D0</accession>
<name>A0ACB9J4D0_9ASTR</name>
<sequence>MDNLRADTRRRANANPDWNTKATFALNLPSGGGSGWGKTFKDALTNQGAHGGNSEMESHEEDSNSIFIPEEAAVGNECYNRSLVGRSNDLKTLNDLNLGKVYDEPRPKKRIRASMEDDPFNLNALLGLIDARPKSVDGSESNRDVPSFEEFLGFDFDLNTRASDNSCSAESGEHGLADTTSEGNGSTDIGSPTEAPASLVEEKEIKDTIEIGCLTGVNLLQLVNLVKEVIQEEGNNVVTV</sequence>
<dbReference type="EMBL" id="CM042022">
    <property type="protein sequence ID" value="KAI3815197.1"/>
    <property type="molecule type" value="Genomic_DNA"/>
</dbReference>
<keyword evidence="2" id="KW-1185">Reference proteome</keyword>
<evidence type="ECO:0000313" key="2">
    <source>
        <dbReference type="Proteomes" id="UP001056120"/>
    </source>
</evidence>
<organism evidence="1 2">
    <name type="scientific">Smallanthus sonchifolius</name>
    <dbReference type="NCBI Taxonomy" id="185202"/>
    <lineage>
        <taxon>Eukaryota</taxon>
        <taxon>Viridiplantae</taxon>
        <taxon>Streptophyta</taxon>
        <taxon>Embryophyta</taxon>
        <taxon>Tracheophyta</taxon>
        <taxon>Spermatophyta</taxon>
        <taxon>Magnoliopsida</taxon>
        <taxon>eudicotyledons</taxon>
        <taxon>Gunneridae</taxon>
        <taxon>Pentapetalae</taxon>
        <taxon>asterids</taxon>
        <taxon>campanulids</taxon>
        <taxon>Asterales</taxon>
        <taxon>Asteraceae</taxon>
        <taxon>Asteroideae</taxon>
        <taxon>Heliantheae alliance</taxon>
        <taxon>Millerieae</taxon>
        <taxon>Smallanthus</taxon>
    </lineage>
</organism>
<comment type="caution">
    <text evidence="1">The sequence shown here is derived from an EMBL/GenBank/DDBJ whole genome shotgun (WGS) entry which is preliminary data.</text>
</comment>
<reference evidence="2" key="1">
    <citation type="journal article" date="2022" name="Mol. Ecol. Resour.">
        <title>The genomes of chicory, endive, great burdock and yacon provide insights into Asteraceae palaeo-polyploidization history and plant inulin production.</title>
        <authorList>
            <person name="Fan W."/>
            <person name="Wang S."/>
            <person name="Wang H."/>
            <person name="Wang A."/>
            <person name="Jiang F."/>
            <person name="Liu H."/>
            <person name="Zhao H."/>
            <person name="Xu D."/>
            <person name="Zhang Y."/>
        </authorList>
    </citation>
    <scope>NUCLEOTIDE SEQUENCE [LARGE SCALE GENOMIC DNA]</scope>
    <source>
        <strain evidence="2">cv. Yunnan</strain>
    </source>
</reference>
<protein>
    <submittedName>
        <fullName evidence="1">Uncharacterized protein</fullName>
    </submittedName>
</protein>
<gene>
    <name evidence="1" type="ORF">L1987_14857</name>
</gene>
<reference evidence="1 2" key="2">
    <citation type="journal article" date="2022" name="Mol. Ecol. Resour.">
        <title>The genomes of chicory, endive, great burdock and yacon provide insights into Asteraceae paleo-polyploidization history and plant inulin production.</title>
        <authorList>
            <person name="Fan W."/>
            <person name="Wang S."/>
            <person name="Wang H."/>
            <person name="Wang A."/>
            <person name="Jiang F."/>
            <person name="Liu H."/>
            <person name="Zhao H."/>
            <person name="Xu D."/>
            <person name="Zhang Y."/>
        </authorList>
    </citation>
    <scope>NUCLEOTIDE SEQUENCE [LARGE SCALE GENOMIC DNA]</scope>
    <source>
        <strain evidence="2">cv. Yunnan</strain>
        <tissue evidence="1">Leaves</tissue>
    </source>
</reference>